<dbReference type="Pfam" id="PF03358">
    <property type="entry name" value="FMN_red"/>
    <property type="match status" value="1"/>
</dbReference>
<dbReference type="SUPFAM" id="SSF52218">
    <property type="entry name" value="Flavoproteins"/>
    <property type="match status" value="1"/>
</dbReference>
<dbReference type="GO" id="GO:0016491">
    <property type="term" value="F:oxidoreductase activity"/>
    <property type="evidence" value="ECO:0007669"/>
    <property type="project" value="InterPro"/>
</dbReference>
<dbReference type="EMBL" id="NZBU01000012">
    <property type="protein sequence ID" value="MAG22353.1"/>
    <property type="molecule type" value="Genomic_DNA"/>
</dbReference>
<dbReference type="PANTHER" id="PTHR43278">
    <property type="entry name" value="NAD(P)H-DEPENDENT FMN-CONTAINING OXIDOREDUCTASE YWQN-RELATED"/>
    <property type="match status" value="1"/>
</dbReference>
<evidence type="ECO:0000256" key="2">
    <source>
        <dbReference type="ARBA" id="ARBA00022643"/>
    </source>
</evidence>
<dbReference type="AlphaFoldDB" id="A0A2D6M1Q1"/>
<dbReference type="InterPro" id="IPR008254">
    <property type="entry name" value="Flavodoxin/NO_synth"/>
</dbReference>
<dbReference type="Proteomes" id="UP000226592">
    <property type="component" value="Unassembled WGS sequence"/>
</dbReference>
<sequence>MKIIAISGSSREGNTDAILKRILDGARENGASIELVRLRERNIELCDGCSSCEKTHHCHLLDEMQSVYKKVFDADVVVLGSPNYFNNVSALMKNFMDRFNPYWEDARLKNKKAVAVCVGGQSYDSIKYCEQAIEQFLKICSMNLIEKIWVTADRPMEAKENEELMQKCFELGKKLAEK</sequence>
<name>A0A2D6M1Q1_9ARCH</name>
<protein>
    <recommendedName>
        <fullName evidence="4">Flavodoxin-like domain-containing protein</fullName>
    </recommendedName>
</protein>
<evidence type="ECO:0000313" key="6">
    <source>
        <dbReference type="Proteomes" id="UP000226592"/>
    </source>
</evidence>
<evidence type="ECO:0000313" key="5">
    <source>
        <dbReference type="EMBL" id="MAG22353.1"/>
    </source>
</evidence>
<evidence type="ECO:0000259" key="4">
    <source>
        <dbReference type="PROSITE" id="PS50902"/>
    </source>
</evidence>
<evidence type="ECO:0000256" key="1">
    <source>
        <dbReference type="ARBA" id="ARBA00022630"/>
    </source>
</evidence>
<proteinExistence type="inferred from homology"/>
<dbReference type="PANTHER" id="PTHR43278:SF2">
    <property type="entry name" value="IRON-SULFUR FLAVOPROTEIN"/>
    <property type="match status" value="1"/>
</dbReference>
<organism evidence="5 6">
    <name type="scientific">Candidatus Iainarchaeum sp</name>
    <dbReference type="NCBI Taxonomy" id="3101447"/>
    <lineage>
        <taxon>Archaea</taxon>
        <taxon>Candidatus Iainarchaeota</taxon>
        <taxon>Candidatus Iainarchaeia</taxon>
        <taxon>Candidatus Iainarchaeales</taxon>
        <taxon>Candidatus Iainarchaeaceae</taxon>
        <taxon>Candidatus Iainarchaeum</taxon>
    </lineage>
</organism>
<gene>
    <name evidence="5" type="ORF">CL943_03570</name>
</gene>
<evidence type="ECO:0000256" key="3">
    <source>
        <dbReference type="ARBA" id="ARBA00038292"/>
    </source>
</evidence>
<dbReference type="Gene3D" id="3.40.50.360">
    <property type="match status" value="1"/>
</dbReference>
<dbReference type="InterPro" id="IPR029039">
    <property type="entry name" value="Flavoprotein-like_sf"/>
</dbReference>
<comment type="similarity">
    <text evidence="3">Belongs to the SsuE family. Isf subfamily.</text>
</comment>
<comment type="caution">
    <text evidence="5">The sequence shown here is derived from an EMBL/GenBank/DDBJ whole genome shotgun (WGS) entry which is preliminary data.</text>
</comment>
<keyword evidence="1" id="KW-0285">Flavoprotein</keyword>
<keyword evidence="2" id="KW-0288">FMN</keyword>
<dbReference type="PROSITE" id="PS50902">
    <property type="entry name" value="FLAVODOXIN_LIKE"/>
    <property type="match status" value="1"/>
</dbReference>
<feature type="domain" description="Flavodoxin-like" evidence="4">
    <location>
        <begin position="4"/>
        <end position="176"/>
    </location>
</feature>
<dbReference type="InterPro" id="IPR051796">
    <property type="entry name" value="ISF_SsuE-like"/>
</dbReference>
<reference evidence="6" key="1">
    <citation type="submission" date="2017-09" db="EMBL/GenBank/DDBJ databases">
        <title>The Reconstruction of 2,631 Draft Metagenome-Assembled Genomes from the Global Oceans.</title>
        <authorList>
            <person name="Tully B.J."/>
            <person name="Graham E.D."/>
            <person name="Heidelberg J.F."/>
        </authorList>
    </citation>
    <scope>NUCLEOTIDE SEQUENCE [LARGE SCALE GENOMIC DNA]</scope>
</reference>
<dbReference type="InterPro" id="IPR005025">
    <property type="entry name" value="FMN_Rdtase-like_dom"/>
</dbReference>
<accession>A0A2D6M1Q1</accession>
<dbReference type="GO" id="GO:0010181">
    <property type="term" value="F:FMN binding"/>
    <property type="evidence" value="ECO:0007669"/>
    <property type="project" value="InterPro"/>
</dbReference>